<dbReference type="RefSeq" id="WP_272138823.1">
    <property type="nucleotide sequence ID" value="NZ_JAQLOI010000003.1"/>
</dbReference>
<feature type="binding site" evidence="6">
    <location>
        <begin position="331"/>
        <end position="335"/>
    </location>
    <ligand>
        <name>ATP</name>
        <dbReference type="ChEBI" id="CHEBI:30616"/>
    </ligand>
</feature>
<comment type="subunit">
    <text evidence="6">Homodimer.</text>
</comment>
<feature type="binding site" evidence="6">
    <location>
        <position position="382"/>
    </location>
    <ligand>
        <name>Mg(2+)</name>
        <dbReference type="ChEBI" id="CHEBI:18420"/>
    </ligand>
</feature>
<dbReference type="PIRSF" id="PIRSF000722">
    <property type="entry name" value="Acetate_prop_kin"/>
    <property type="match status" value="1"/>
</dbReference>
<evidence type="ECO:0000256" key="2">
    <source>
        <dbReference type="ARBA" id="ARBA00022679"/>
    </source>
</evidence>
<comment type="cofactor">
    <cofactor evidence="6">
        <name>Mg(2+)</name>
        <dbReference type="ChEBI" id="CHEBI:18420"/>
    </cofactor>
    <cofactor evidence="6">
        <name>Mn(2+)</name>
        <dbReference type="ChEBI" id="CHEBI:29035"/>
    </cofactor>
    <text evidence="6">Mg(2+). Can also accept Mn(2+).</text>
</comment>
<feature type="site" description="Transition state stabilizer" evidence="6">
    <location>
        <position position="180"/>
    </location>
</feature>
<comment type="similarity">
    <text evidence="1 6 7">Belongs to the acetokinase family.</text>
</comment>
<feature type="binding site" evidence="6">
    <location>
        <begin position="283"/>
        <end position="285"/>
    </location>
    <ligand>
        <name>ATP</name>
        <dbReference type="ChEBI" id="CHEBI:30616"/>
    </ligand>
</feature>
<keyword evidence="2 6" id="KW-0808">Transferase</keyword>
<feature type="binding site" evidence="6">
    <location>
        <position position="9"/>
    </location>
    <ligand>
        <name>Mg(2+)</name>
        <dbReference type="ChEBI" id="CHEBI:18420"/>
    </ligand>
</feature>
<comment type="function">
    <text evidence="6">Catalyzes the formation of acetyl phosphate from acetate and ATP. Can also catalyze the reverse reaction.</text>
</comment>
<feature type="binding site" evidence="6">
    <location>
        <position position="16"/>
    </location>
    <ligand>
        <name>ATP</name>
        <dbReference type="ChEBI" id="CHEBI:30616"/>
    </ligand>
</feature>
<accession>A0ABT4YUL6</accession>
<feature type="active site" description="Proton donor/acceptor" evidence="6">
    <location>
        <position position="148"/>
    </location>
</feature>
<keyword evidence="6" id="KW-0963">Cytoplasm</keyword>
<dbReference type="PROSITE" id="PS01075">
    <property type="entry name" value="ACETATE_KINASE_1"/>
    <property type="match status" value="1"/>
</dbReference>
<gene>
    <name evidence="6" type="primary">ackA</name>
    <name evidence="8" type="ORF">PGX00_17100</name>
</gene>
<evidence type="ECO:0000256" key="3">
    <source>
        <dbReference type="ARBA" id="ARBA00022741"/>
    </source>
</evidence>
<feature type="binding site" evidence="6">
    <location>
        <begin position="208"/>
        <end position="212"/>
    </location>
    <ligand>
        <name>ATP</name>
        <dbReference type="ChEBI" id="CHEBI:30616"/>
    </ligand>
</feature>
<proteinExistence type="inferred from homology"/>
<comment type="pathway">
    <text evidence="6">Metabolic intermediate biosynthesis; acetyl-CoA biosynthesis; acetyl-CoA from acetate: step 1/2.</text>
</comment>
<dbReference type="InterPro" id="IPR043129">
    <property type="entry name" value="ATPase_NBD"/>
</dbReference>
<dbReference type="EMBL" id="JAQLOI010000003">
    <property type="protein sequence ID" value="MDB1125270.1"/>
    <property type="molecule type" value="Genomic_DNA"/>
</dbReference>
<evidence type="ECO:0000313" key="9">
    <source>
        <dbReference type="Proteomes" id="UP001210678"/>
    </source>
</evidence>
<organism evidence="8 9">
    <name type="scientific">Vibrio algarum</name>
    <dbReference type="NCBI Taxonomy" id="3020714"/>
    <lineage>
        <taxon>Bacteria</taxon>
        <taxon>Pseudomonadati</taxon>
        <taxon>Pseudomonadota</taxon>
        <taxon>Gammaproteobacteria</taxon>
        <taxon>Vibrionales</taxon>
        <taxon>Vibrionaceae</taxon>
        <taxon>Vibrio</taxon>
    </lineage>
</organism>
<comment type="subcellular location">
    <subcellularLocation>
        <location evidence="6">Cytoplasm</location>
    </subcellularLocation>
</comment>
<dbReference type="Pfam" id="PF00871">
    <property type="entry name" value="Acetate_kinase"/>
    <property type="match status" value="1"/>
</dbReference>
<dbReference type="SUPFAM" id="SSF53067">
    <property type="entry name" value="Actin-like ATPase domain"/>
    <property type="match status" value="2"/>
</dbReference>
<dbReference type="Proteomes" id="UP001210678">
    <property type="component" value="Unassembled WGS sequence"/>
</dbReference>
<evidence type="ECO:0000256" key="1">
    <source>
        <dbReference type="ARBA" id="ARBA00008748"/>
    </source>
</evidence>
<evidence type="ECO:0000256" key="6">
    <source>
        <dbReference type="HAMAP-Rule" id="MF_00020"/>
    </source>
</evidence>
<dbReference type="PANTHER" id="PTHR21060">
    <property type="entry name" value="ACETATE KINASE"/>
    <property type="match status" value="1"/>
</dbReference>
<evidence type="ECO:0000256" key="4">
    <source>
        <dbReference type="ARBA" id="ARBA00022777"/>
    </source>
</evidence>
<keyword evidence="4 6" id="KW-0418">Kinase</keyword>
<dbReference type="InterPro" id="IPR004372">
    <property type="entry name" value="Ac/propionate_kinase"/>
</dbReference>
<dbReference type="NCBIfam" id="TIGR00016">
    <property type="entry name" value="ackA"/>
    <property type="match status" value="1"/>
</dbReference>
<dbReference type="EC" id="2.7.2.1" evidence="6"/>
<dbReference type="PRINTS" id="PR00471">
    <property type="entry name" value="ACETATEKNASE"/>
</dbReference>
<protein>
    <recommendedName>
        <fullName evidence="6">Acetate kinase</fullName>
        <ecNumber evidence="6">2.7.2.1</ecNumber>
    </recommendedName>
    <alternativeName>
        <fullName evidence="6">Acetokinase</fullName>
    </alternativeName>
</protein>
<dbReference type="GO" id="GO:0016301">
    <property type="term" value="F:kinase activity"/>
    <property type="evidence" value="ECO:0007669"/>
    <property type="project" value="UniProtKB-KW"/>
</dbReference>
<comment type="catalytic activity">
    <reaction evidence="6">
        <text>acetate + ATP = acetyl phosphate + ADP</text>
        <dbReference type="Rhea" id="RHEA:11352"/>
        <dbReference type="ChEBI" id="CHEBI:22191"/>
        <dbReference type="ChEBI" id="CHEBI:30089"/>
        <dbReference type="ChEBI" id="CHEBI:30616"/>
        <dbReference type="ChEBI" id="CHEBI:456216"/>
        <dbReference type="EC" id="2.7.2.1"/>
    </reaction>
</comment>
<sequence length="394" mass="43618">MENKILAINAGSSTLKFQLYFMPREKLIVKGMIDKIGKDDAEFVLYIDQHKHTIKNIKLHSPQQAFDYLLEQLLHKNVLTSVDEINSIGHRVAHGGEHFSQSVVIDQNVIETLESLIELAPLHNPVNIEFIKAVTARLPKVNQVAIFDTSFHQSIQKEHFLYAIPHRFYQDDHIRRYGFHGTSHKYVSEICAEKMNKPIEDLNIISCHLGSGASICAIKGGISVNTSMGFTPLAGLMMGTRCGDIDPSILVFIANKHDMDVEEVNQIMINESGLLGVSGVSNDCRAVEQAAKNGNERAQLALDMFVQRIRAFIGSYMVQMGGVDAILFTGGIGENSTSIRSSVCSGLERLGIKVDEDKNAASDTFFQDANGTVSLAIINTNEELMMARETHSIQ</sequence>
<reference evidence="8 9" key="1">
    <citation type="submission" date="2023-01" db="EMBL/GenBank/DDBJ databases">
        <title>Vibrio sp. KJ40-1 sp.nov, isolated from marine algae.</title>
        <authorList>
            <person name="Butt M."/>
            <person name="Kim J.M.J."/>
            <person name="Jeon C.O.C."/>
        </authorList>
    </citation>
    <scope>NUCLEOTIDE SEQUENCE [LARGE SCALE GENOMIC DNA]</scope>
    <source>
        <strain evidence="8 9">KJ40-1</strain>
    </source>
</reference>
<dbReference type="InterPro" id="IPR023865">
    <property type="entry name" value="Aliphatic_acid_kinase_CS"/>
</dbReference>
<keyword evidence="5 6" id="KW-0067">ATP-binding</keyword>
<name>A0ABT4YUL6_9VIBR</name>
<evidence type="ECO:0000256" key="7">
    <source>
        <dbReference type="RuleBase" id="RU003835"/>
    </source>
</evidence>
<dbReference type="PANTHER" id="PTHR21060:SF15">
    <property type="entry name" value="ACETATE KINASE-RELATED"/>
    <property type="match status" value="1"/>
</dbReference>
<feature type="binding site" evidence="6">
    <location>
        <position position="91"/>
    </location>
    <ligand>
        <name>substrate</name>
    </ligand>
</feature>
<keyword evidence="6" id="KW-0479">Metal-binding</keyword>
<evidence type="ECO:0000256" key="5">
    <source>
        <dbReference type="ARBA" id="ARBA00022840"/>
    </source>
</evidence>
<keyword evidence="9" id="KW-1185">Reference proteome</keyword>
<keyword evidence="3 6" id="KW-0547">Nucleotide-binding</keyword>
<dbReference type="CDD" id="cd24010">
    <property type="entry name" value="ASKHA_NBD_AcK_PK"/>
    <property type="match status" value="1"/>
</dbReference>
<evidence type="ECO:0000313" key="8">
    <source>
        <dbReference type="EMBL" id="MDB1125270.1"/>
    </source>
</evidence>
<feature type="site" description="Transition state stabilizer" evidence="6">
    <location>
        <position position="241"/>
    </location>
</feature>
<comment type="caution">
    <text evidence="8">The sequence shown here is derived from an EMBL/GenBank/DDBJ whole genome shotgun (WGS) entry which is preliminary data.</text>
</comment>
<keyword evidence="6" id="KW-0460">Magnesium</keyword>
<dbReference type="InterPro" id="IPR000890">
    <property type="entry name" value="Aliphatic_acid_kin_short-chain"/>
</dbReference>
<dbReference type="HAMAP" id="MF_00020">
    <property type="entry name" value="Acetate_kinase"/>
    <property type="match status" value="1"/>
</dbReference>
<dbReference type="Gene3D" id="3.30.420.40">
    <property type="match status" value="2"/>
</dbReference>
<dbReference type="PROSITE" id="PS01076">
    <property type="entry name" value="ACETATE_KINASE_2"/>
    <property type="match status" value="1"/>
</dbReference>